<gene>
    <name evidence="7" type="ORF">LKD42_09855</name>
</gene>
<keyword evidence="8" id="KW-1185">Reference proteome</keyword>
<dbReference type="GO" id="GO:0051301">
    <property type="term" value="P:cell division"/>
    <property type="evidence" value="ECO:0007669"/>
    <property type="project" value="UniProtKB-KW"/>
</dbReference>
<comment type="similarity">
    <text evidence="2">Belongs to the transpeptidase family.</text>
</comment>
<evidence type="ECO:0000313" key="7">
    <source>
        <dbReference type="EMBL" id="MCC2149555.1"/>
    </source>
</evidence>
<dbReference type="Pfam" id="PF03717">
    <property type="entry name" value="PBP_dimer"/>
    <property type="match status" value="1"/>
</dbReference>
<evidence type="ECO:0000256" key="1">
    <source>
        <dbReference type="ARBA" id="ARBA00004370"/>
    </source>
</evidence>
<evidence type="ECO:0000256" key="4">
    <source>
        <dbReference type="SAM" id="MobiDB-lite"/>
    </source>
</evidence>
<feature type="compositionally biased region" description="Low complexity" evidence="4">
    <location>
        <begin position="693"/>
        <end position="732"/>
    </location>
</feature>
<evidence type="ECO:0000259" key="6">
    <source>
        <dbReference type="Pfam" id="PF03717"/>
    </source>
</evidence>
<keyword evidence="3" id="KW-0472">Membrane</keyword>
<dbReference type="PANTHER" id="PTHR30627:SF1">
    <property type="entry name" value="PEPTIDOGLYCAN D,D-TRANSPEPTIDASE FTSI"/>
    <property type="match status" value="1"/>
</dbReference>
<dbReference type="PANTHER" id="PTHR30627">
    <property type="entry name" value="PEPTIDOGLYCAN D,D-TRANSPEPTIDASE"/>
    <property type="match status" value="1"/>
</dbReference>
<reference evidence="7 8" key="1">
    <citation type="submission" date="2021-10" db="EMBL/GenBank/DDBJ databases">
        <title>Anaerobic single-cell dispensing facilitates the cultivation of human gut bacteria.</title>
        <authorList>
            <person name="Afrizal A."/>
        </authorList>
    </citation>
    <scope>NUCLEOTIDE SEQUENCE [LARGE SCALE GENOMIC DNA]</scope>
    <source>
        <strain evidence="7 8">CLA-AA-H246</strain>
    </source>
</reference>
<evidence type="ECO:0000256" key="3">
    <source>
        <dbReference type="ARBA" id="ARBA00023136"/>
    </source>
</evidence>
<dbReference type="InterPro" id="IPR001460">
    <property type="entry name" value="PCN-bd_Tpept"/>
</dbReference>
<name>A0ABS8EWK8_9FIRM</name>
<feature type="region of interest" description="Disordered" evidence="4">
    <location>
        <begin position="658"/>
        <end position="777"/>
    </location>
</feature>
<dbReference type="InterPro" id="IPR005311">
    <property type="entry name" value="PBP_dimer"/>
</dbReference>
<dbReference type="Gene3D" id="3.90.1310.10">
    <property type="entry name" value="Penicillin-binding protein 2a (Domain 2)"/>
    <property type="match status" value="1"/>
</dbReference>
<comment type="caution">
    <text evidence="7">The sequence shown here is derived from an EMBL/GenBank/DDBJ whole genome shotgun (WGS) entry which is preliminary data.</text>
</comment>
<dbReference type="InterPro" id="IPR036138">
    <property type="entry name" value="PBP_dimer_sf"/>
</dbReference>
<dbReference type="Gene3D" id="3.40.710.10">
    <property type="entry name" value="DD-peptidase/beta-lactamase superfamily"/>
    <property type="match status" value="1"/>
</dbReference>
<evidence type="ECO:0000256" key="2">
    <source>
        <dbReference type="ARBA" id="ARBA00007171"/>
    </source>
</evidence>
<protein>
    <submittedName>
        <fullName evidence="7">Cell division protein FtsI</fullName>
    </submittedName>
</protein>
<dbReference type="Proteomes" id="UP001299235">
    <property type="component" value="Unassembled WGS sequence"/>
</dbReference>
<keyword evidence="7" id="KW-0132">Cell division</keyword>
<proteinExistence type="inferred from homology"/>
<evidence type="ECO:0000313" key="8">
    <source>
        <dbReference type="Proteomes" id="UP001299235"/>
    </source>
</evidence>
<comment type="subcellular location">
    <subcellularLocation>
        <location evidence="1">Membrane</location>
    </subcellularLocation>
</comment>
<evidence type="ECO:0000259" key="5">
    <source>
        <dbReference type="Pfam" id="PF00905"/>
    </source>
</evidence>
<dbReference type="SUPFAM" id="SSF56519">
    <property type="entry name" value="Penicillin binding protein dimerisation domain"/>
    <property type="match status" value="1"/>
</dbReference>
<dbReference type="SUPFAM" id="SSF56601">
    <property type="entry name" value="beta-lactamase/transpeptidase-like"/>
    <property type="match status" value="1"/>
</dbReference>
<dbReference type="EMBL" id="JAJEQE010000033">
    <property type="protein sequence ID" value="MCC2149555.1"/>
    <property type="molecule type" value="Genomic_DNA"/>
</dbReference>
<feature type="compositionally biased region" description="Polar residues" evidence="4">
    <location>
        <begin position="748"/>
        <end position="763"/>
    </location>
</feature>
<feature type="domain" description="Penicillin-binding protein transpeptidase" evidence="5">
    <location>
        <begin position="294"/>
        <end position="622"/>
    </location>
</feature>
<organism evidence="7 8">
    <name type="scientific">Hominisplanchenecus faecis</name>
    <dbReference type="NCBI Taxonomy" id="2885351"/>
    <lineage>
        <taxon>Bacteria</taxon>
        <taxon>Bacillati</taxon>
        <taxon>Bacillota</taxon>
        <taxon>Clostridia</taxon>
        <taxon>Lachnospirales</taxon>
        <taxon>Lachnospiraceae</taxon>
        <taxon>Hominisplanchenecus</taxon>
    </lineage>
</organism>
<keyword evidence="7" id="KW-0131">Cell cycle</keyword>
<accession>A0ABS8EWK8</accession>
<feature type="domain" description="Penicillin-binding protein dimerisation" evidence="6">
    <location>
        <begin position="64"/>
        <end position="241"/>
    </location>
</feature>
<dbReference type="InterPro" id="IPR050515">
    <property type="entry name" value="Beta-lactam/transpept"/>
</dbReference>
<dbReference type="InterPro" id="IPR012338">
    <property type="entry name" value="Beta-lactam/transpept-like"/>
</dbReference>
<dbReference type="Pfam" id="PF00905">
    <property type="entry name" value="Transpeptidase"/>
    <property type="match status" value="1"/>
</dbReference>
<sequence length="777" mass="85663">MAEKKRKKRKHFSKLMQKKLVGSFALVLFVLLGLNLRIVYITAKNGDNYAKQVLSQKQYDSRTIPYKRGEIQDRNGNVFAKSEKVYNVILDCVAVNGGDEEEQAKLKEQEIDYIEPTIDALVKTLGLDEAELRSMITDPSTSGSRYQVLKKGISLEEKQTFEDYTEIDSEKEYTKTDLARRRCVQGVWFEEDYVRDYPLKTLASNVIGVGSNSGGASGLESYYTDVLGGTDGREFGYLDENSDLQRTIVEPTNGNTIVSTLDINIQQVVEKYIAEFDAEYGKDAEDGKGAKNIGVIVGNPQNGEIYAMASNHGFDLTDPDDLSDKYTDAELKSMTEEEKSDALNEKWYNYCVSESFEPGSTFKPIVVASALEMGAITTDATYVCDGGEFVTDTEIKCDNIYGHGNETLSDVIKNSCNDAMMQIGMKMQITPFLKYQRLFNFGSRTGIDLPNESTGVLYDRDSMHEVELATNTFGQTFTSTMIQEYAAFNAVVNGGYYYEPHMVKQILDDNGGVVKNINPVLLRQPVSTKNADFVLSAMEQTVLDGTGKKARVPGYRVAGKTGTAEKINPETGTRWEGKYLVSFIGCAPVDDPQLTVYVVVDEPNVENQETGGYSMIISRKIMMEVLPYLNIPQTEEITDELLQELELTREDVENGRNAALIKEKSETTETDEYGNVISSGTTAETDEYGNVISSGTTSGSTSSATGTTDAQTSQTDAYGNVNSGSDSTTQGTTDDEGSAFHSNIPAPLQSQDSGDGVSTQDWITNEKLGIDENNNSY</sequence>